<dbReference type="EMBL" id="MK524524">
    <property type="protein sequence ID" value="QBI99423.1"/>
    <property type="molecule type" value="Genomic_DNA"/>
</dbReference>
<proteinExistence type="predicted"/>
<dbReference type="Proteomes" id="UP000292314">
    <property type="component" value="Genome"/>
</dbReference>
<protein>
    <submittedName>
        <fullName evidence="1">Uncharacterized protein</fullName>
    </submittedName>
</protein>
<name>A0A481W035_9CAUD</name>
<dbReference type="GeneID" id="64471436"/>
<dbReference type="RefSeq" id="YP_010055512.1">
    <property type="nucleotide sequence ID" value="NC_054666.1"/>
</dbReference>
<evidence type="ECO:0000313" key="1">
    <source>
        <dbReference type="EMBL" id="QBI99423.1"/>
    </source>
</evidence>
<keyword evidence="2" id="KW-1185">Reference proteome</keyword>
<sequence length="68" mass="7931">MTLTRPSELDELPDGTTIEILDRRGSLRTKRDGHWRDASKSPESTWNVYVYVNARRWGARVIERGTEK</sequence>
<organism evidence="1 2">
    <name type="scientific">Streptomyces phage Caelum</name>
    <dbReference type="NCBI Taxonomy" id="2530160"/>
    <lineage>
        <taxon>Viruses</taxon>
        <taxon>Duplodnaviria</taxon>
        <taxon>Heunggongvirae</taxon>
        <taxon>Uroviricota</taxon>
        <taxon>Caudoviricetes</taxon>
        <taxon>Arquatrovirinae</taxon>
        <taxon>Caelumvirus</taxon>
        <taxon>Caelumvirus caelum</taxon>
    </lineage>
</organism>
<evidence type="ECO:0000313" key="2">
    <source>
        <dbReference type="Proteomes" id="UP000292314"/>
    </source>
</evidence>
<gene>
    <name evidence="1" type="primary">63</name>
    <name evidence="1" type="ORF">SEA_CAELUM_63</name>
</gene>
<accession>A0A481W035</accession>
<reference evidence="1 2" key="1">
    <citation type="submission" date="2019-02" db="EMBL/GenBank/DDBJ databases">
        <authorList>
            <person name="Paul L."/>
            <person name="Brownson E.L."/>
            <person name="Lucero K."/>
            <person name="Page S.T."/>
            <person name="Garlena R.A."/>
            <person name="Russell D.A."/>
            <person name="Pope W.H."/>
            <person name="Jacobs-Sera D."/>
            <person name="Hatfull G.F."/>
        </authorList>
    </citation>
    <scope>NUCLEOTIDE SEQUENCE [LARGE SCALE GENOMIC DNA]</scope>
</reference>
<dbReference type="KEGG" id="vg:64471436"/>